<evidence type="ECO:0000313" key="2">
    <source>
        <dbReference type="EMBL" id="MBX04998.1"/>
    </source>
</evidence>
<organism evidence="2">
    <name type="scientific">Rhizophora mucronata</name>
    <name type="common">Asiatic mangrove</name>
    <dbReference type="NCBI Taxonomy" id="61149"/>
    <lineage>
        <taxon>Eukaryota</taxon>
        <taxon>Viridiplantae</taxon>
        <taxon>Streptophyta</taxon>
        <taxon>Embryophyta</taxon>
        <taxon>Tracheophyta</taxon>
        <taxon>Spermatophyta</taxon>
        <taxon>Magnoliopsida</taxon>
        <taxon>eudicotyledons</taxon>
        <taxon>Gunneridae</taxon>
        <taxon>Pentapetalae</taxon>
        <taxon>rosids</taxon>
        <taxon>fabids</taxon>
        <taxon>Malpighiales</taxon>
        <taxon>Rhizophoraceae</taxon>
        <taxon>Rhizophora</taxon>
    </lineage>
</organism>
<feature type="transmembrane region" description="Helical" evidence="1">
    <location>
        <begin position="12"/>
        <end position="33"/>
    </location>
</feature>
<accession>A0A2P2KGZ7</accession>
<evidence type="ECO:0000256" key="1">
    <source>
        <dbReference type="SAM" id="Phobius"/>
    </source>
</evidence>
<dbReference type="AlphaFoldDB" id="A0A2P2KGZ7"/>
<keyword evidence="1" id="KW-1133">Transmembrane helix</keyword>
<protein>
    <submittedName>
        <fullName evidence="2">Uncharacterized protein</fullName>
    </submittedName>
</protein>
<keyword evidence="1" id="KW-0472">Membrane</keyword>
<keyword evidence="1" id="KW-0812">Transmembrane</keyword>
<reference evidence="2" key="1">
    <citation type="submission" date="2018-02" db="EMBL/GenBank/DDBJ databases">
        <title>Rhizophora mucronata_Transcriptome.</title>
        <authorList>
            <person name="Meera S.P."/>
            <person name="Sreeshan A."/>
            <person name="Augustine A."/>
        </authorList>
    </citation>
    <scope>NUCLEOTIDE SEQUENCE</scope>
    <source>
        <tissue evidence="2">Leaf</tissue>
    </source>
</reference>
<sequence length="49" mass="5542">MLPQTMLLMKRRSGAGGLTITWCMSYLQIYTAIPLRLLNLLTISQAMVQ</sequence>
<name>A0A2P2KGZ7_RHIMU</name>
<dbReference type="EMBL" id="GGEC01024514">
    <property type="protein sequence ID" value="MBX04998.1"/>
    <property type="molecule type" value="Transcribed_RNA"/>
</dbReference>
<proteinExistence type="predicted"/>